<dbReference type="RefSeq" id="WP_117328833.1">
    <property type="nucleotide sequence ID" value="NZ_QUWK01000001.1"/>
</dbReference>
<dbReference type="PANTHER" id="PTHR30546">
    <property type="entry name" value="FLAVODOXIN-RELATED PROTEIN WRBA-RELATED"/>
    <property type="match status" value="1"/>
</dbReference>
<dbReference type="InterPro" id="IPR005025">
    <property type="entry name" value="FMN_Rdtase-like_dom"/>
</dbReference>
<organism evidence="2 3">
    <name type="scientific">Sphaerochaeta halotolerans</name>
    <dbReference type="NCBI Taxonomy" id="2293840"/>
    <lineage>
        <taxon>Bacteria</taxon>
        <taxon>Pseudomonadati</taxon>
        <taxon>Spirochaetota</taxon>
        <taxon>Spirochaetia</taxon>
        <taxon>Spirochaetales</taxon>
        <taxon>Sphaerochaetaceae</taxon>
        <taxon>Sphaerochaeta</taxon>
    </lineage>
</organism>
<dbReference type="GO" id="GO:0016020">
    <property type="term" value="C:membrane"/>
    <property type="evidence" value="ECO:0007669"/>
    <property type="project" value="TreeGrafter"/>
</dbReference>
<evidence type="ECO:0000313" key="2">
    <source>
        <dbReference type="EMBL" id="RFU96015.1"/>
    </source>
</evidence>
<dbReference type="SUPFAM" id="SSF52218">
    <property type="entry name" value="Flavoproteins"/>
    <property type="match status" value="1"/>
</dbReference>
<reference evidence="3" key="1">
    <citation type="submission" date="2018-08" db="EMBL/GenBank/DDBJ databases">
        <authorList>
            <person name="Grouzdev D.S."/>
            <person name="Krutkina M.S."/>
        </authorList>
    </citation>
    <scope>NUCLEOTIDE SEQUENCE [LARGE SCALE GENOMIC DNA]</scope>
    <source>
        <strain evidence="3">4-11</strain>
    </source>
</reference>
<proteinExistence type="predicted"/>
<sequence>MKRCSIIIHSVSGNCYIIGSYLRELLAVRNVDARLYRVDDPDLHIWANTQETTNDYYEDILALPIVSTSTLLKSDMIILGSPTRFGNISAEMKTFLDTTLPLSKDKGLETKFFACFTSCSNSTCEGAHTLTSMIYWAQSMGMLHIPFGVHDELDFCDQPVSGIVHLAGKEGAIRPSDRLGKEMEVYADTLSAYIQE</sequence>
<dbReference type="AlphaFoldDB" id="A0A372MJQ8"/>
<evidence type="ECO:0000313" key="3">
    <source>
        <dbReference type="Proteomes" id="UP000264002"/>
    </source>
</evidence>
<name>A0A372MJQ8_9SPIR</name>
<dbReference type="InterPro" id="IPR029039">
    <property type="entry name" value="Flavoprotein-like_sf"/>
</dbReference>
<feature type="domain" description="NADPH-dependent FMN reductase-like" evidence="1">
    <location>
        <begin position="12"/>
        <end position="146"/>
    </location>
</feature>
<dbReference type="GO" id="GO:0003955">
    <property type="term" value="F:NAD(P)H dehydrogenase (quinone) activity"/>
    <property type="evidence" value="ECO:0007669"/>
    <property type="project" value="TreeGrafter"/>
</dbReference>
<comment type="caution">
    <text evidence="2">The sequence shown here is derived from an EMBL/GenBank/DDBJ whole genome shotgun (WGS) entry which is preliminary data.</text>
</comment>
<keyword evidence="3" id="KW-1185">Reference proteome</keyword>
<dbReference type="OrthoDB" id="6398207at2"/>
<dbReference type="Pfam" id="PF03358">
    <property type="entry name" value="FMN_red"/>
    <property type="match status" value="1"/>
</dbReference>
<evidence type="ECO:0000259" key="1">
    <source>
        <dbReference type="Pfam" id="PF03358"/>
    </source>
</evidence>
<dbReference type="Gene3D" id="3.40.50.360">
    <property type="match status" value="1"/>
</dbReference>
<protein>
    <submittedName>
        <fullName evidence="2">Flavodoxin family protein</fullName>
    </submittedName>
</protein>
<reference evidence="2 3" key="2">
    <citation type="submission" date="2018-09" db="EMBL/GenBank/DDBJ databases">
        <title>Genome of Sphaerochaeta halotolerans strain 4-11.</title>
        <authorList>
            <person name="Nazina T.N."/>
            <person name="Sokolova D.S."/>
        </authorList>
    </citation>
    <scope>NUCLEOTIDE SEQUENCE [LARGE SCALE GENOMIC DNA]</scope>
    <source>
        <strain evidence="2 3">4-11</strain>
    </source>
</reference>
<dbReference type="Proteomes" id="UP000264002">
    <property type="component" value="Unassembled WGS sequence"/>
</dbReference>
<dbReference type="EMBL" id="QUWK01000001">
    <property type="protein sequence ID" value="RFU96015.1"/>
    <property type="molecule type" value="Genomic_DNA"/>
</dbReference>
<dbReference type="PANTHER" id="PTHR30546:SF23">
    <property type="entry name" value="FLAVOPROTEIN-LIKE PROTEIN YCP4-RELATED"/>
    <property type="match status" value="1"/>
</dbReference>
<gene>
    <name evidence="2" type="ORF">DYP60_00030</name>
</gene>
<accession>A0A372MJQ8</accession>